<gene>
    <name evidence="1" type="ORF">HaLaN_13026</name>
</gene>
<dbReference type="AlphaFoldDB" id="A0A699Z212"/>
<comment type="caution">
    <text evidence="1">The sequence shown here is derived from an EMBL/GenBank/DDBJ whole genome shotgun (WGS) entry which is preliminary data.</text>
</comment>
<dbReference type="Proteomes" id="UP000485058">
    <property type="component" value="Unassembled WGS sequence"/>
</dbReference>
<name>A0A699Z212_HAELA</name>
<dbReference type="EMBL" id="BLLF01001018">
    <property type="protein sequence ID" value="GFH16583.1"/>
    <property type="molecule type" value="Genomic_DNA"/>
</dbReference>
<proteinExistence type="predicted"/>
<reference evidence="1 2" key="1">
    <citation type="submission" date="2020-02" db="EMBL/GenBank/DDBJ databases">
        <title>Draft genome sequence of Haematococcus lacustris strain NIES-144.</title>
        <authorList>
            <person name="Morimoto D."/>
            <person name="Nakagawa S."/>
            <person name="Yoshida T."/>
            <person name="Sawayama S."/>
        </authorList>
    </citation>
    <scope>NUCLEOTIDE SEQUENCE [LARGE SCALE GENOMIC DNA]</scope>
    <source>
        <strain evidence="1 2">NIES-144</strain>
    </source>
</reference>
<evidence type="ECO:0000313" key="1">
    <source>
        <dbReference type="EMBL" id="GFH16583.1"/>
    </source>
</evidence>
<sequence length="81" mass="9129">MEANDQHTATELQRLQQSYQLRHGVELRQRLQQLCQAIQLLKGCNNSGREQLVAALPAQLDAQGWDAQQAGEEEGTAEWVE</sequence>
<organism evidence="1 2">
    <name type="scientific">Haematococcus lacustris</name>
    <name type="common">Green alga</name>
    <name type="synonym">Haematococcus pluvialis</name>
    <dbReference type="NCBI Taxonomy" id="44745"/>
    <lineage>
        <taxon>Eukaryota</taxon>
        <taxon>Viridiplantae</taxon>
        <taxon>Chlorophyta</taxon>
        <taxon>core chlorophytes</taxon>
        <taxon>Chlorophyceae</taxon>
        <taxon>CS clade</taxon>
        <taxon>Chlamydomonadales</taxon>
        <taxon>Haematococcaceae</taxon>
        <taxon>Haematococcus</taxon>
    </lineage>
</organism>
<keyword evidence="2" id="KW-1185">Reference proteome</keyword>
<accession>A0A699Z212</accession>
<protein>
    <submittedName>
        <fullName evidence="1">Uncharacterized protein</fullName>
    </submittedName>
</protein>
<evidence type="ECO:0000313" key="2">
    <source>
        <dbReference type="Proteomes" id="UP000485058"/>
    </source>
</evidence>